<name>A0AAD6MZ47_9EURO</name>
<dbReference type="AlphaFoldDB" id="A0AAD6MZ47"/>
<dbReference type="Proteomes" id="UP001215712">
    <property type="component" value="Unassembled WGS sequence"/>
</dbReference>
<organism evidence="2 3">
    <name type="scientific">Penicillium malachiteum</name>
    <dbReference type="NCBI Taxonomy" id="1324776"/>
    <lineage>
        <taxon>Eukaryota</taxon>
        <taxon>Fungi</taxon>
        <taxon>Dikarya</taxon>
        <taxon>Ascomycota</taxon>
        <taxon>Pezizomycotina</taxon>
        <taxon>Eurotiomycetes</taxon>
        <taxon>Eurotiomycetidae</taxon>
        <taxon>Eurotiales</taxon>
        <taxon>Aspergillaceae</taxon>
        <taxon>Penicillium</taxon>
    </lineage>
</organism>
<reference evidence="2" key="1">
    <citation type="journal article" date="2023" name="IMA Fungus">
        <title>Comparative genomic study of the Penicillium genus elucidates a diverse pangenome and 15 lateral gene transfer events.</title>
        <authorList>
            <person name="Petersen C."/>
            <person name="Sorensen T."/>
            <person name="Nielsen M.R."/>
            <person name="Sondergaard T.E."/>
            <person name="Sorensen J.L."/>
            <person name="Fitzpatrick D.A."/>
            <person name="Frisvad J.C."/>
            <person name="Nielsen K.L."/>
        </authorList>
    </citation>
    <scope>NUCLEOTIDE SEQUENCE</scope>
    <source>
        <strain evidence="2">IBT 17514</strain>
    </source>
</reference>
<evidence type="ECO:0000259" key="1">
    <source>
        <dbReference type="Pfam" id="PF23214"/>
    </source>
</evidence>
<sequence>MASRFQDSKGDHGVTEECSVAEAYEWQKSLYTLCISTKTGVMSSFTDSDPYTTGAPLLFHHKALENGTGNHQGRTQDNAATEIEAFHNIREYLRNWQANNPNILDPVQLPASENVGSLLGSMPNGRDAFDAGWNTMNLTQEDDLDTSDEFVGDHLEPGDMVARLTPDGTFAFAIYVQSVHRQKQFYTARGNWRVCRNRELDYVIKGFVPVEQLDSIKPYFPSGMAQVNPDLQNMPEGGLPGHLARISSR</sequence>
<dbReference type="InterPro" id="IPR056625">
    <property type="entry name" value="SH3_CYT4"/>
</dbReference>
<accession>A0AAD6MZ47</accession>
<dbReference type="Pfam" id="PF23214">
    <property type="entry name" value="SH3_CYT4"/>
    <property type="match status" value="1"/>
</dbReference>
<protein>
    <recommendedName>
        <fullName evidence="1">Mitochondrial protein cyt-4 SH3 domain-containing protein</fullName>
    </recommendedName>
</protein>
<gene>
    <name evidence="2" type="ORF">N7493_002823</name>
</gene>
<evidence type="ECO:0000313" key="2">
    <source>
        <dbReference type="EMBL" id="KAJ5734037.1"/>
    </source>
</evidence>
<reference evidence="2" key="2">
    <citation type="submission" date="2023-01" db="EMBL/GenBank/DDBJ databases">
        <authorList>
            <person name="Petersen C."/>
        </authorList>
    </citation>
    <scope>NUCLEOTIDE SEQUENCE</scope>
    <source>
        <strain evidence="2">IBT 17514</strain>
    </source>
</reference>
<proteinExistence type="predicted"/>
<dbReference type="EMBL" id="JAQJAN010000003">
    <property type="protein sequence ID" value="KAJ5734037.1"/>
    <property type="molecule type" value="Genomic_DNA"/>
</dbReference>
<keyword evidence="3" id="KW-1185">Reference proteome</keyword>
<comment type="caution">
    <text evidence="2">The sequence shown here is derived from an EMBL/GenBank/DDBJ whole genome shotgun (WGS) entry which is preliminary data.</text>
</comment>
<evidence type="ECO:0000313" key="3">
    <source>
        <dbReference type="Proteomes" id="UP001215712"/>
    </source>
</evidence>
<feature type="domain" description="Mitochondrial protein cyt-4 SH3" evidence="1">
    <location>
        <begin position="154"/>
        <end position="222"/>
    </location>
</feature>